<dbReference type="SUPFAM" id="SSF57283">
    <property type="entry name" value="PMP inhibitors"/>
    <property type="match status" value="2"/>
</dbReference>
<evidence type="ECO:0000256" key="2">
    <source>
        <dbReference type="ARBA" id="ARBA00022525"/>
    </source>
</evidence>
<gene>
    <name evidence="11" type="primary">LOC105264315</name>
</gene>
<evidence type="ECO:0000313" key="11">
    <source>
        <dbReference type="RefSeq" id="XP_011299422.1"/>
    </source>
</evidence>
<keyword evidence="3 7" id="KW-0646">Protease inhibitor</keyword>
<feature type="signal peptide" evidence="8">
    <location>
        <begin position="1"/>
        <end position="17"/>
    </location>
</feature>
<dbReference type="RefSeq" id="XP_011299422.1">
    <property type="nucleotide sequence ID" value="XM_011301120.1"/>
</dbReference>
<protein>
    <submittedName>
        <fullName evidence="11">Glutenin, high molecular weight subunit DY10 isoform X1</fullName>
    </submittedName>
</protein>
<keyword evidence="5 7" id="KW-1015">Disulfide bond</keyword>
<reference evidence="11" key="1">
    <citation type="submission" date="2025-08" db="UniProtKB">
        <authorList>
            <consortium name="RefSeq"/>
        </authorList>
    </citation>
    <scope>IDENTIFICATION</scope>
    <source>
        <strain evidence="11">USDA-PBARC FA_bdor</strain>
        <tissue evidence="11">Whole organism</tissue>
    </source>
</reference>
<comment type="similarity">
    <text evidence="6 7">Belongs to the protease inhibitor I19 family.</text>
</comment>
<dbReference type="AlphaFoldDB" id="A0A9R1SYE3"/>
<sequence>MLNNFIVLAFLITGIAAQWVDVEGPCEPKKSFKRAFYRCICFEDGQRGSCNVKGYPPGLYDGNKLTILNGLRKDSPLIEVENHFPAEAACEPNKIFQHYCNTCTCTPNGRGASCTKFYCPPGLFSRDGTIRSQRVHPFPYFKFPGAPVAQPLPGLQVAGHVPTVEGAQPGPEFRVEQPVPTLRIPQPNNGFEIPHEIALGEVQPLQRYRNIQVQPPIQKLQALHLGQQGLLAPGVRTIQVPQPAQGYGPIQWTQPIQKIRTGPGVQPYVGTIGFGQPCEGLPNIQAQQPVHNYGTIGIQEPIQNIPTHQVAQPTRLPDGMQIIPVPTFHVPQLAQNYPAGQFGQPGQSMEGVQGIQLARPGLSAHGLPTTQVIQPGPNYRPLPGSQSISNIRIGQFAQPIHNYGGVPGHVPLQNIRPVPLHYPGRSPHGAHIIRVGEPHEGTIQIPQPSEGIPTIQAAQPGPNYRPIPDSHSIPNIPIGQLAQPIPNYGAIPPHELIQNIRTVPHAYPGRTTHGAHIIGIDQPQEGTIQIPHPAEGVPTIQVTQPGQSYRRIPIGQSFANSPTAQLAQRIFKWGARLRQPFHSMRTGQLAHPSVSTQGAQIIRVVRPQEGTIQIPQTAEGLPIQVAQPDQNYRLIPGGQSIPNIPIGQFAHPIHNYGGIPAHVPLQNIRPVPFPYPGRSPHGAHIIRVGEPHEGTIQIPQSSEGIPTIQVAQPGQNHGSIRVGQSIPNIPIGSLAQRIRKYGSIRLRQPIHSMRTVQLDHPSQSTQVAQTIPVGQPHGGTIHLPAPGIRTIHVAQPYNVAHQGQGAGTLQFSEPGQGIGVAHAVQPFGIGHIHSGQGRELVQPQNAYSIADGENDFPTDKKCEPKKVFNYFCNVCTCSPHGHGASCSQHKCAPGRYNPDGTLREDQSDYGLEDLPDDETCIHGRKYRKTCNICECVDNKPICSANPCEDRHPKEIEEPHWNHSSLQVREPVSA</sequence>
<keyword evidence="10" id="KW-1185">Reference proteome</keyword>
<evidence type="ECO:0000256" key="3">
    <source>
        <dbReference type="ARBA" id="ARBA00022690"/>
    </source>
</evidence>
<keyword evidence="8" id="KW-0732">Signal</keyword>
<feature type="disulfide bond" evidence="7">
    <location>
        <begin position="90"/>
        <end position="105"/>
    </location>
</feature>
<dbReference type="Proteomes" id="UP000694866">
    <property type="component" value="Unplaced"/>
</dbReference>
<feature type="chain" id="PRO_5040407484" evidence="8">
    <location>
        <begin position="18"/>
        <end position="973"/>
    </location>
</feature>
<dbReference type="KEGG" id="fas:105264315"/>
<organism evidence="10 11">
    <name type="scientific">Fopius arisanus</name>
    <dbReference type="NCBI Taxonomy" id="64838"/>
    <lineage>
        <taxon>Eukaryota</taxon>
        <taxon>Metazoa</taxon>
        <taxon>Ecdysozoa</taxon>
        <taxon>Arthropoda</taxon>
        <taxon>Hexapoda</taxon>
        <taxon>Insecta</taxon>
        <taxon>Pterygota</taxon>
        <taxon>Neoptera</taxon>
        <taxon>Endopterygota</taxon>
        <taxon>Hymenoptera</taxon>
        <taxon>Apocrita</taxon>
        <taxon>Ichneumonoidea</taxon>
        <taxon>Braconidae</taxon>
        <taxon>Opiinae</taxon>
        <taxon>Fopius</taxon>
    </lineage>
</organism>
<accession>A0A9R1SYE3</accession>
<proteinExistence type="inferred from homology"/>
<dbReference type="OrthoDB" id="7655988at2759"/>
<feature type="domain" description="Pacifastin" evidence="9">
    <location>
        <begin position="87"/>
        <end position="122"/>
    </location>
</feature>
<evidence type="ECO:0000256" key="1">
    <source>
        <dbReference type="ARBA" id="ARBA00004613"/>
    </source>
</evidence>
<name>A0A9R1SYE3_9HYME</name>
<comment type="subcellular location">
    <subcellularLocation>
        <location evidence="1">Secreted</location>
    </subcellularLocation>
</comment>
<evidence type="ECO:0000256" key="8">
    <source>
        <dbReference type="SAM" id="SignalP"/>
    </source>
</evidence>
<evidence type="ECO:0000259" key="9">
    <source>
        <dbReference type="PROSITE" id="PS51446"/>
    </source>
</evidence>
<dbReference type="GO" id="GO:0005576">
    <property type="term" value="C:extracellular region"/>
    <property type="evidence" value="ECO:0007669"/>
    <property type="project" value="UniProtKB-SubCell"/>
</dbReference>
<evidence type="ECO:0000256" key="5">
    <source>
        <dbReference type="ARBA" id="ARBA00023157"/>
    </source>
</evidence>
<evidence type="ECO:0000256" key="6">
    <source>
        <dbReference type="ARBA" id="ARBA00029459"/>
    </source>
</evidence>
<comment type="caution">
    <text evidence="7">Lacks conserved residue(s) required for the propagation of feature annotation.</text>
</comment>
<evidence type="ECO:0000256" key="7">
    <source>
        <dbReference type="PROSITE-ProRule" id="PRU00776"/>
    </source>
</evidence>
<dbReference type="GO" id="GO:0004867">
    <property type="term" value="F:serine-type endopeptidase inhibitor activity"/>
    <property type="evidence" value="ECO:0007669"/>
    <property type="project" value="UniProtKB-UniRule"/>
</dbReference>
<dbReference type="PROSITE" id="PS51446">
    <property type="entry name" value="PACIFASTIN"/>
    <property type="match status" value="1"/>
</dbReference>
<keyword evidence="4 7" id="KW-0722">Serine protease inhibitor</keyword>
<dbReference type="InterPro" id="IPR036201">
    <property type="entry name" value="Pacifastin_dom_sf"/>
</dbReference>
<evidence type="ECO:0000313" key="10">
    <source>
        <dbReference type="Proteomes" id="UP000694866"/>
    </source>
</evidence>
<keyword evidence="2" id="KW-0964">Secreted</keyword>
<dbReference type="Pfam" id="PF05375">
    <property type="entry name" value="Pacifastin_I"/>
    <property type="match status" value="1"/>
</dbReference>
<dbReference type="InterPro" id="IPR008037">
    <property type="entry name" value="Pacifastin_dom"/>
</dbReference>
<dbReference type="GeneID" id="105264315"/>
<evidence type="ECO:0000256" key="4">
    <source>
        <dbReference type="ARBA" id="ARBA00022900"/>
    </source>
</evidence>